<comment type="caution">
    <text evidence="3">The sequence shown here is derived from an EMBL/GenBank/DDBJ whole genome shotgun (WGS) entry which is preliminary data.</text>
</comment>
<dbReference type="OrthoDB" id="3184377at2759"/>
<evidence type="ECO:0000256" key="1">
    <source>
        <dbReference type="SAM" id="MobiDB-lite"/>
    </source>
</evidence>
<dbReference type="AlphaFoldDB" id="A0A8H6YPT1"/>
<evidence type="ECO:0000313" key="3">
    <source>
        <dbReference type="EMBL" id="KAF7361745.1"/>
    </source>
</evidence>
<name>A0A8H6YPT1_9AGAR</name>
<feature type="compositionally biased region" description="Basic and acidic residues" evidence="1">
    <location>
        <begin position="106"/>
        <end position="121"/>
    </location>
</feature>
<keyword evidence="4" id="KW-1185">Reference proteome</keyword>
<feature type="compositionally biased region" description="Basic residues" evidence="1">
    <location>
        <begin position="146"/>
        <end position="156"/>
    </location>
</feature>
<feature type="region of interest" description="Disordered" evidence="1">
    <location>
        <begin position="143"/>
        <end position="185"/>
    </location>
</feature>
<keyword evidence="2" id="KW-0472">Membrane</keyword>
<feature type="compositionally biased region" description="Basic and acidic residues" evidence="1">
    <location>
        <begin position="170"/>
        <end position="185"/>
    </location>
</feature>
<protein>
    <submittedName>
        <fullName evidence="3">Uncharacterized protein</fullName>
    </submittedName>
</protein>
<feature type="region of interest" description="Disordered" evidence="1">
    <location>
        <begin position="106"/>
        <end position="127"/>
    </location>
</feature>
<keyword evidence="2" id="KW-0812">Transmembrane</keyword>
<proteinExistence type="predicted"/>
<organism evidence="3 4">
    <name type="scientific">Mycena venus</name>
    <dbReference type="NCBI Taxonomy" id="2733690"/>
    <lineage>
        <taxon>Eukaryota</taxon>
        <taxon>Fungi</taxon>
        <taxon>Dikarya</taxon>
        <taxon>Basidiomycota</taxon>
        <taxon>Agaricomycotina</taxon>
        <taxon>Agaricomycetes</taxon>
        <taxon>Agaricomycetidae</taxon>
        <taxon>Agaricales</taxon>
        <taxon>Marasmiineae</taxon>
        <taxon>Mycenaceae</taxon>
        <taxon>Mycena</taxon>
    </lineage>
</organism>
<reference evidence="3" key="1">
    <citation type="submission" date="2020-05" db="EMBL/GenBank/DDBJ databases">
        <title>Mycena genomes resolve the evolution of fungal bioluminescence.</title>
        <authorList>
            <person name="Tsai I.J."/>
        </authorList>
    </citation>
    <scope>NUCLEOTIDE SEQUENCE</scope>
    <source>
        <strain evidence="3">CCC161011</strain>
    </source>
</reference>
<evidence type="ECO:0000256" key="2">
    <source>
        <dbReference type="SAM" id="Phobius"/>
    </source>
</evidence>
<dbReference type="EMBL" id="JACAZI010000004">
    <property type="protein sequence ID" value="KAF7361745.1"/>
    <property type="molecule type" value="Genomic_DNA"/>
</dbReference>
<feature type="transmembrane region" description="Helical" evidence="2">
    <location>
        <begin position="69"/>
        <end position="92"/>
    </location>
</feature>
<gene>
    <name evidence="3" type="ORF">MVEN_00518500</name>
</gene>
<sequence>MPIAGKSLYFWDFPAHAYPSAHLQILQRPLATFLLKPPQKPRLYMGARPRCSYLVRKLMFARHKAKTPMLAGAIIGSIMGVAYIIGFTIYFVKRCKRKKLHRRIEEGKAEPKAEPEPKERFVIPPDPAVLLGHNKPGDVIVVDEKRHHHHRQKSVPRVHGEPSGSTSHLVRADTERLSEETPAHV</sequence>
<accession>A0A8H6YPT1</accession>
<dbReference type="Proteomes" id="UP000620124">
    <property type="component" value="Unassembled WGS sequence"/>
</dbReference>
<keyword evidence="2" id="KW-1133">Transmembrane helix</keyword>
<evidence type="ECO:0000313" key="4">
    <source>
        <dbReference type="Proteomes" id="UP000620124"/>
    </source>
</evidence>